<dbReference type="Pfam" id="PF14609">
    <property type="entry name" value="GCP5-Mod21_N"/>
    <property type="match status" value="1"/>
</dbReference>
<keyword evidence="2 5" id="KW-0963">Cytoplasm</keyword>
<dbReference type="Proteomes" id="UP001055219">
    <property type="component" value="Unassembled WGS sequence"/>
</dbReference>
<dbReference type="InterPro" id="IPR042241">
    <property type="entry name" value="GCP_C_sf"/>
</dbReference>
<feature type="domain" description="Gamma tubulin complex component protein N-terminal" evidence="9">
    <location>
        <begin position="229"/>
        <end position="531"/>
    </location>
</feature>
<dbReference type="GO" id="GO:0051011">
    <property type="term" value="F:microtubule minus-end binding"/>
    <property type="evidence" value="ECO:0007669"/>
    <property type="project" value="TreeGrafter"/>
</dbReference>
<reference evidence="10" key="1">
    <citation type="journal article" date="2021" name="J Fungi (Basel)">
        <title>Genomic and Metabolomic Analyses of the Marine Fungus Emericellopsis cladophorae: Insights into Saltwater Adaptability Mechanisms and Its Biosynthetic Potential.</title>
        <authorList>
            <person name="Goncalves M.F.M."/>
            <person name="Hilario S."/>
            <person name="Van de Peer Y."/>
            <person name="Esteves A.C."/>
            <person name="Alves A."/>
        </authorList>
    </citation>
    <scope>NUCLEOTIDE SEQUENCE</scope>
    <source>
        <strain evidence="10">MUM 19.33</strain>
    </source>
</reference>
<accession>A0A9P9Y3Y6</accession>
<name>A0A9P9Y3Y6_9HYPO</name>
<comment type="subcellular location">
    <subcellularLocation>
        <location evidence="5">Cytoplasm</location>
        <location evidence="5">Cytoskeleton</location>
        <location evidence="5">Microtubule organizing center</location>
    </subcellularLocation>
</comment>
<dbReference type="GO" id="GO:0051225">
    <property type="term" value="P:spindle assembly"/>
    <property type="evidence" value="ECO:0007669"/>
    <property type="project" value="TreeGrafter"/>
</dbReference>
<evidence type="ECO:0000313" key="11">
    <source>
        <dbReference type="Proteomes" id="UP001055219"/>
    </source>
</evidence>
<dbReference type="GO" id="GO:0005874">
    <property type="term" value="C:microtubule"/>
    <property type="evidence" value="ECO:0007669"/>
    <property type="project" value="UniProtKB-KW"/>
</dbReference>
<dbReference type="PANTHER" id="PTHR19302">
    <property type="entry name" value="GAMMA TUBULIN COMPLEX PROTEIN"/>
    <property type="match status" value="1"/>
</dbReference>
<dbReference type="GO" id="GO:0007020">
    <property type="term" value="P:microtubule nucleation"/>
    <property type="evidence" value="ECO:0007669"/>
    <property type="project" value="InterPro"/>
</dbReference>
<dbReference type="GeneID" id="75828565"/>
<dbReference type="GO" id="GO:0051321">
    <property type="term" value="P:meiotic cell cycle"/>
    <property type="evidence" value="ECO:0007669"/>
    <property type="project" value="TreeGrafter"/>
</dbReference>
<keyword evidence="3 5" id="KW-0493">Microtubule</keyword>
<evidence type="ECO:0000256" key="6">
    <source>
        <dbReference type="SAM" id="MobiDB-lite"/>
    </source>
</evidence>
<dbReference type="RefSeq" id="XP_051363746.1">
    <property type="nucleotide sequence ID" value="XM_051504648.1"/>
</dbReference>
<evidence type="ECO:0000256" key="5">
    <source>
        <dbReference type="RuleBase" id="RU363050"/>
    </source>
</evidence>
<gene>
    <name evidence="10" type="ORF">J7T54_002049</name>
</gene>
<dbReference type="InterPro" id="IPR040457">
    <property type="entry name" value="GCP_C"/>
</dbReference>
<evidence type="ECO:0000256" key="3">
    <source>
        <dbReference type="ARBA" id="ARBA00022701"/>
    </source>
</evidence>
<protein>
    <recommendedName>
        <fullName evidence="5">Spindle pole body component</fullName>
    </recommendedName>
</protein>
<feature type="region of interest" description="Disordered" evidence="6">
    <location>
        <begin position="154"/>
        <end position="176"/>
    </location>
</feature>
<comment type="similarity">
    <text evidence="1 5">Belongs to the TUBGCP family.</text>
</comment>
<dbReference type="PANTHER" id="PTHR19302:SF33">
    <property type="entry name" value="GAMMA-TUBULIN COMPLEX COMPONENT 5"/>
    <property type="match status" value="1"/>
</dbReference>
<dbReference type="Gene3D" id="1.20.120.1900">
    <property type="entry name" value="Gamma-tubulin complex, C-terminal domain"/>
    <property type="match status" value="1"/>
</dbReference>
<dbReference type="AlphaFoldDB" id="A0A9P9Y3Y6"/>
<dbReference type="InterPro" id="IPR041470">
    <property type="entry name" value="GCP_N"/>
</dbReference>
<evidence type="ECO:0000259" key="7">
    <source>
        <dbReference type="Pfam" id="PF04130"/>
    </source>
</evidence>
<evidence type="ECO:0000256" key="1">
    <source>
        <dbReference type="ARBA" id="ARBA00010337"/>
    </source>
</evidence>
<dbReference type="Pfam" id="PF17681">
    <property type="entry name" value="GCP_N_terminal"/>
    <property type="match status" value="1"/>
</dbReference>
<dbReference type="Pfam" id="PF04130">
    <property type="entry name" value="GCP_C_terminal"/>
    <property type="match status" value="1"/>
</dbReference>
<dbReference type="GO" id="GO:0031122">
    <property type="term" value="P:cytoplasmic microtubule organization"/>
    <property type="evidence" value="ECO:0007669"/>
    <property type="project" value="TreeGrafter"/>
</dbReference>
<keyword evidence="11" id="KW-1185">Reference proteome</keyword>
<evidence type="ECO:0000259" key="9">
    <source>
        <dbReference type="Pfam" id="PF17681"/>
    </source>
</evidence>
<dbReference type="InterPro" id="IPR007259">
    <property type="entry name" value="GCP"/>
</dbReference>
<evidence type="ECO:0000313" key="10">
    <source>
        <dbReference type="EMBL" id="KAI6782890.1"/>
    </source>
</evidence>
<keyword evidence="4 5" id="KW-0206">Cytoskeleton</keyword>
<sequence>MAFAAKLGSLTDELVNSVLADSNVGPSRTKKLRDTAFHTLKTNAYLRTNQFEVENSFIGLDERLRINDRDGLADELKQRRTALEAAPQKWHPEILALLLELSDQPTYKSKLRDLYVLESYEPPGPETIDWKQIAREDGWDEDPDLWKTNRYELSSDDDLSSHDGNDTEITSESEDATAVGRVAEHLIVPRSDDAQYDSILKAQEWRNPKPATKTGSGAGKTAVVETHVLREILHLLQGLQTTMFDEKCRPRPEFQTSHLVWETHKTVMADFSEASRRIMVLRLFTRSKETATHVQAFQDCVARRLMDFDRHLSSIHEKLIAPDGEVVASLLSLEADLEGWLEPLFALSSILVRVWDQASNPFAYIEWLYEETSVAQLSGMTRTYDFLARIFIECFNVYLRPVRLWMDDGKLLPNDQIFFVSKISEAMAPGDIWSKVYHFRAKDGRLHAPSFLSPAANKIMNAGKNLVILGKLGQQAAVSKSEEPSLDIATVCPSGSELASFSDLFATAFDHWIQSKYRATSATLKATLLEKCDLPGALVALQRLYLMSDGTAAASFCEALFQRVDSKDPRWHNGSAVTAIAHEAYDHLVDTDRVTIAVDTSQIQRESDSSRAALAHVHVRYRLPWAIQMVISPYSITQYDTMHGLLLQLRRTAYILHQPKILDAYWTDHENWDERALYYTCRHRLLWFTGVLQMYLSTLVLAPNVSQLEADLASAEDVDGLIAVHDTFVKKVVDEACLGSRLTPIRGCMLETLDLATVLHTPSEQQLGVLQGVRSKFDENIRFITSGLHSVARAKSSEQGSKWDTLASMLQSGIP</sequence>
<evidence type="ECO:0000256" key="2">
    <source>
        <dbReference type="ARBA" id="ARBA00022490"/>
    </source>
</evidence>
<dbReference type="GO" id="GO:0043015">
    <property type="term" value="F:gamma-tubulin binding"/>
    <property type="evidence" value="ECO:0007669"/>
    <property type="project" value="InterPro"/>
</dbReference>
<evidence type="ECO:0000256" key="4">
    <source>
        <dbReference type="ARBA" id="ARBA00023212"/>
    </source>
</evidence>
<dbReference type="OrthoDB" id="66546at2759"/>
<dbReference type="GO" id="GO:0000922">
    <property type="term" value="C:spindle pole"/>
    <property type="evidence" value="ECO:0007669"/>
    <property type="project" value="InterPro"/>
</dbReference>
<dbReference type="GO" id="GO:0005816">
    <property type="term" value="C:spindle pole body"/>
    <property type="evidence" value="ECO:0007669"/>
    <property type="project" value="UniProtKB-ARBA"/>
</dbReference>
<feature type="domain" description="Gamma-Tubulin ring complex non-core subunit mod21 N-terminal" evidence="8">
    <location>
        <begin position="66"/>
        <end position="157"/>
    </location>
</feature>
<dbReference type="InterPro" id="IPR032797">
    <property type="entry name" value="Mod21_N"/>
</dbReference>
<dbReference type="InterPro" id="IPR059169">
    <property type="entry name" value="GCP5_N_ext"/>
</dbReference>
<comment type="caution">
    <text evidence="10">The sequence shown here is derived from an EMBL/GenBank/DDBJ whole genome shotgun (WGS) entry which is preliminary data.</text>
</comment>
<reference evidence="10" key="2">
    <citation type="submission" date="2022-07" db="EMBL/GenBank/DDBJ databases">
        <authorList>
            <person name="Goncalves M.F.M."/>
            <person name="Hilario S."/>
            <person name="Van De Peer Y."/>
            <person name="Esteves A.C."/>
            <person name="Alves A."/>
        </authorList>
    </citation>
    <scope>NUCLEOTIDE SEQUENCE</scope>
    <source>
        <strain evidence="10">MUM 19.33</strain>
    </source>
</reference>
<dbReference type="GO" id="GO:0000930">
    <property type="term" value="C:gamma-tubulin complex"/>
    <property type="evidence" value="ECO:0007669"/>
    <property type="project" value="TreeGrafter"/>
</dbReference>
<feature type="domain" description="Gamma tubulin complex component C-terminal" evidence="7">
    <location>
        <begin position="537"/>
        <end position="759"/>
    </location>
</feature>
<dbReference type="CDD" id="cd22572">
    <property type="entry name" value="GCP5_NTD"/>
    <property type="match status" value="1"/>
</dbReference>
<organism evidence="10 11">
    <name type="scientific">Emericellopsis cladophorae</name>
    <dbReference type="NCBI Taxonomy" id="2686198"/>
    <lineage>
        <taxon>Eukaryota</taxon>
        <taxon>Fungi</taxon>
        <taxon>Dikarya</taxon>
        <taxon>Ascomycota</taxon>
        <taxon>Pezizomycotina</taxon>
        <taxon>Sordariomycetes</taxon>
        <taxon>Hypocreomycetidae</taxon>
        <taxon>Hypocreales</taxon>
        <taxon>Bionectriaceae</taxon>
        <taxon>Emericellopsis</taxon>
    </lineage>
</organism>
<evidence type="ECO:0000259" key="8">
    <source>
        <dbReference type="Pfam" id="PF14609"/>
    </source>
</evidence>
<dbReference type="EMBL" id="JAGIXG020000010">
    <property type="protein sequence ID" value="KAI6782890.1"/>
    <property type="molecule type" value="Genomic_DNA"/>
</dbReference>
<proteinExistence type="inferred from homology"/>
<dbReference type="GO" id="GO:0000278">
    <property type="term" value="P:mitotic cell cycle"/>
    <property type="evidence" value="ECO:0007669"/>
    <property type="project" value="TreeGrafter"/>
</dbReference>